<dbReference type="Pfam" id="PF00111">
    <property type="entry name" value="Fer2"/>
    <property type="match status" value="1"/>
</dbReference>
<dbReference type="Gene3D" id="1.10.150.120">
    <property type="entry name" value="[2Fe-2S]-binding domain"/>
    <property type="match status" value="1"/>
</dbReference>
<dbReference type="PANTHER" id="PTHR44379">
    <property type="entry name" value="OXIDOREDUCTASE WITH IRON-SULFUR SUBUNIT"/>
    <property type="match status" value="1"/>
</dbReference>
<evidence type="ECO:0000313" key="8">
    <source>
        <dbReference type="Proteomes" id="UP000176992"/>
    </source>
</evidence>
<dbReference type="EMBL" id="MFIV01000068">
    <property type="protein sequence ID" value="OGF98677.1"/>
    <property type="molecule type" value="Genomic_DNA"/>
</dbReference>
<dbReference type="InterPro" id="IPR012675">
    <property type="entry name" value="Beta-grasp_dom_sf"/>
</dbReference>
<dbReference type="Gene3D" id="3.10.20.30">
    <property type="match status" value="1"/>
</dbReference>
<protein>
    <submittedName>
        <fullName evidence="7">Ferredoxin</fullName>
    </submittedName>
</protein>
<feature type="domain" description="2Fe-2S ferredoxin-type" evidence="6">
    <location>
        <begin position="3"/>
        <end position="79"/>
    </location>
</feature>
<proteinExistence type="predicted"/>
<evidence type="ECO:0000256" key="5">
    <source>
        <dbReference type="ARBA" id="ARBA00023014"/>
    </source>
</evidence>
<accession>A0A1F5YER1</accession>
<name>A0A1F5YER1_9BACT</name>
<evidence type="ECO:0000256" key="2">
    <source>
        <dbReference type="ARBA" id="ARBA00022723"/>
    </source>
</evidence>
<dbReference type="SUPFAM" id="SSF54292">
    <property type="entry name" value="2Fe-2S ferredoxin-like"/>
    <property type="match status" value="1"/>
</dbReference>
<comment type="caution">
    <text evidence="7">The sequence shown here is derived from an EMBL/GenBank/DDBJ whole genome shotgun (WGS) entry which is preliminary data.</text>
</comment>
<evidence type="ECO:0000256" key="4">
    <source>
        <dbReference type="ARBA" id="ARBA00023004"/>
    </source>
</evidence>
<feature type="non-terminal residue" evidence="7">
    <location>
        <position position="133"/>
    </location>
</feature>
<dbReference type="PROSITE" id="PS00197">
    <property type="entry name" value="2FE2S_FER_1"/>
    <property type="match status" value="1"/>
</dbReference>
<dbReference type="Proteomes" id="UP000176992">
    <property type="component" value="Unassembled WGS sequence"/>
</dbReference>
<dbReference type="InterPro" id="IPR036010">
    <property type="entry name" value="2Fe-2S_ferredoxin-like_sf"/>
</dbReference>
<sequence length="133" mass="14358">MEKTIKFKLNGKTVSPTVDGARTLLWVLRTELGLTGTKYGCGEGYCGACTVLVDNEASRSCQLAIQDVEGREVLTIEGLSANGKLHPLQQAFIDHDALQCGYCTPGMLLAAHSLLLRIPQPSRQEIIAGLEDN</sequence>
<dbReference type="GO" id="GO:0051537">
    <property type="term" value="F:2 iron, 2 sulfur cluster binding"/>
    <property type="evidence" value="ECO:0007669"/>
    <property type="project" value="UniProtKB-KW"/>
</dbReference>
<dbReference type="InterPro" id="IPR036884">
    <property type="entry name" value="2Fe-2S-bd_dom_sf"/>
</dbReference>
<gene>
    <name evidence="7" type="ORF">A2Z86_12235</name>
</gene>
<dbReference type="PANTHER" id="PTHR44379:SF5">
    <property type="entry name" value="OXIDOREDUCTASE WITH IRON-SULFUR SUBUNIT"/>
    <property type="match status" value="1"/>
</dbReference>
<dbReference type="GO" id="GO:0046872">
    <property type="term" value="F:metal ion binding"/>
    <property type="evidence" value="ECO:0007669"/>
    <property type="project" value="UniProtKB-KW"/>
</dbReference>
<dbReference type="Pfam" id="PF01799">
    <property type="entry name" value="Fer2_2"/>
    <property type="match status" value="1"/>
</dbReference>
<dbReference type="AlphaFoldDB" id="A0A1F5YER1"/>
<keyword evidence="4" id="KW-0408">Iron</keyword>
<evidence type="ECO:0000313" key="7">
    <source>
        <dbReference type="EMBL" id="OGF98677.1"/>
    </source>
</evidence>
<keyword evidence="3" id="KW-0560">Oxidoreductase</keyword>
<dbReference type="CDD" id="cd00207">
    <property type="entry name" value="fer2"/>
    <property type="match status" value="1"/>
</dbReference>
<keyword evidence="2" id="KW-0479">Metal-binding</keyword>
<keyword evidence="1" id="KW-0001">2Fe-2S</keyword>
<organism evidence="7 8">
    <name type="scientific">Candidatus Glassbacteria bacterium GWA2_58_10</name>
    <dbReference type="NCBI Taxonomy" id="1817865"/>
    <lineage>
        <taxon>Bacteria</taxon>
        <taxon>Candidatus Glassiibacteriota</taxon>
    </lineage>
</organism>
<dbReference type="InterPro" id="IPR006058">
    <property type="entry name" value="2Fe2S_fd_BS"/>
</dbReference>
<dbReference type="PROSITE" id="PS51085">
    <property type="entry name" value="2FE2S_FER_2"/>
    <property type="match status" value="1"/>
</dbReference>
<keyword evidence="5" id="KW-0411">Iron-sulfur</keyword>
<dbReference type="FunFam" id="3.10.20.30:FF:000020">
    <property type="entry name" value="Xanthine dehydrogenase iron-sulfur subunit"/>
    <property type="match status" value="1"/>
</dbReference>
<evidence type="ECO:0000256" key="3">
    <source>
        <dbReference type="ARBA" id="ARBA00023002"/>
    </source>
</evidence>
<evidence type="ECO:0000256" key="1">
    <source>
        <dbReference type="ARBA" id="ARBA00022714"/>
    </source>
</evidence>
<dbReference type="InterPro" id="IPR002888">
    <property type="entry name" value="2Fe-2S-bd"/>
</dbReference>
<dbReference type="SUPFAM" id="SSF47741">
    <property type="entry name" value="CO dehydrogenase ISP C-domain like"/>
    <property type="match status" value="1"/>
</dbReference>
<dbReference type="GO" id="GO:0016491">
    <property type="term" value="F:oxidoreductase activity"/>
    <property type="evidence" value="ECO:0007669"/>
    <property type="project" value="UniProtKB-KW"/>
</dbReference>
<evidence type="ECO:0000259" key="6">
    <source>
        <dbReference type="PROSITE" id="PS51085"/>
    </source>
</evidence>
<dbReference type="InterPro" id="IPR051452">
    <property type="entry name" value="Diverse_Oxidoreductases"/>
</dbReference>
<dbReference type="InterPro" id="IPR001041">
    <property type="entry name" value="2Fe-2S_ferredoxin-type"/>
</dbReference>
<reference evidence="7 8" key="1">
    <citation type="journal article" date="2016" name="Nat. Commun.">
        <title>Thousands of microbial genomes shed light on interconnected biogeochemical processes in an aquifer system.</title>
        <authorList>
            <person name="Anantharaman K."/>
            <person name="Brown C.T."/>
            <person name="Hug L.A."/>
            <person name="Sharon I."/>
            <person name="Castelle C.J."/>
            <person name="Probst A.J."/>
            <person name="Thomas B.C."/>
            <person name="Singh A."/>
            <person name="Wilkins M.J."/>
            <person name="Karaoz U."/>
            <person name="Brodie E.L."/>
            <person name="Williams K.H."/>
            <person name="Hubbard S.S."/>
            <person name="Banfield J.F."/>
        </authorList>
    </citation>
    <scope>NUCLEOTIDE SEQUENCE [LARGE SCALE GENOMIC DNA]</scope>
</reference>